<feature type="compositionally biased region" description="Basic residues" evidence="1">
    <location>
        <begin position="1"/>
        <end position="12"/>
    </location>
</feature>
<name>A0ABD0MTM6_CIRMR</name>
<feature type="non-terminal residue" evidence="2">
    <location>
        <position position="54"/>
    </location>
</feature>
<sequence>SGLRLHLTHHLRPPQPHPTPPHPTPPHHDHALPVEDAPGRRCVAGFSLRGRMLG</sequence>
<feature type="compositionally biased region" description="Basic and acidic residues" evidence="1">
    <location>
        <begin position="26"/>
        <end position="38"/>
    </location>
</feature>
<dbReference type="AlphaFoldDB" id="A0ABD0MTM6"/>
<evidence type="ECO:0000256" key="1">
    <source>
        <dbReference type="SAM" id="MobiDB-lite"/>
    </source>
</evidence>
<comment type="caution">
    <text evidence="2">The sequence shown here is derived from an EMBL/GenBank/DDBJ whole genome shotgun (WGS) entry which is preliminary data.</text>
</comment>
<reference evidence="2 3" key="1">
    <citation type="submission" date="2024-05" db="EMBL/GenBank/DDBJ databases">
        <title>Genome sequencing and assembly of Indian major carp, Cirrhinus mrigala (Hamilton, 1822).</title>
        <authorList>
            <person name="Mohindra V."/>
            <person name="Chowdhury L.M."/>
            <person name="Lal K."/>
            <person name="Jena J.K."/>
        </authorList>
    </citation>
    <scope>NUCLEOTIDE SEQUENCE [LARGE SCALE GENOMIC DNA]</scope>
    <source>
        <strain evidence="2">CM1030</strain>
        <tissue evidence="2">Blood</tissue>
    </source>
</reference>
<gene>
    <name evidence="2" type="ORF">M9458_051332</name>
</gene>
<feature type="region of interest" description="Disordered" evidence="1">
    <location>
        <begin position="1"/>
        <end position="38"/>
    </location>
</feature>
<dbReference type="Proteomes" id="UP001529510">
    <property type="component" value="Unassembled WGS sequence"/>
</dbReference>
<keyword evidence="3" id="KW-1185">Reference proteome</keyword>
<protein>
    <submittedName>
        <fullName evidence="2">Uncharacterized protein</fullName>
    </submittedName>
</protein>
<proteinExistence type="predicted"/>
<organism evidence="2 3">
    <name type="scientific">Cirrhinus mrigala</name>
    <name type="common">Mrigala</name>
    <dbReference type="NCBI Taxonomy" id="683832"/>
    <lineage>
        <taxon>Eukaryota</taxon>
        <taxon>Metazoa</taxon>
        <taxon>Chordata</taxon>
        <taxon>Craniata</taxon>
        <taxon>Vertebrata</taxon>
        <taxon>Euteleostomi</taxon>
        <taxon>Actinopterygii</taxon>
        <taxon>Neopterygii</taxon>
        <taxon>Teleostei</taxon>
        <taxon>Ostariophysi</taxon>
        <taxon>Cypriniformes</taxon>
        <taxon>Cyprinidae</taxon>
        <taxon>Labeoninae</taxon>
        <taxon>Labeonini</taxon>
        <taxon>Cirrhinus</taxon>
    </lineage>
</organism>
<accession>A0ABD0MTM6</accession>
<dbReference type="EMBL" id="JAMKFB020000117">
    <property type="protein sequence ID" value="KAL0153362.1"/>
    <property type="molecule type" value="Genomic_DNA"/>
</dbReference>
<feature type="non-terminal residue" evidence="2">
    <location>
        <position position="1"/>
    </location>
</feature>
<feature type="compositionally biased region" description="Pro residues" evidence="1">
    <location>
        <begin position="13"/>
        <end position="24"/>
    </location>
</feature>
<evidence type="ECO:0000313" key="2">
    <source>
        <dbReference type="EMBL" id="KAL0153362.1"/>
    </source>
</evidence>
<evidence type="ECO:0000313" key="3">
    <source>
        <dbReference type="Proteomes" id="UP001529510"/>
    </source>
</evidence>